<reference evidence="2 3" key="1">
    <citation type="submission" date="2018-07" db="EMBL/GenBank/DDBJ databases">
        <title>Exploring interactions and the metabolic potential of the ultra-small soil bacteria Hylemonella gracilis.</title>
        <authorList>
            <person name="Tyc O."/>
            <person name="Kulkarni P."/>
            <person name="Gawehns F."/>
            <person name="Hundscheid M."/>
            <person name="Zweers H."/>
            <person name="Garbeva P."/>
        </authorList>
    </citation>
    <scope>NUCLEOTIDE SEQUENCE [LARGE SCALE GENOMIC DNA]</scope>
    <source>
        <strain evidence="2 3">NS1</strain>
    </source>
</reference>
<organism evidence="2 3">
    <name type="scientific">Hylemonella gracilis</name>
    <dbReference type="NCBI Taxonomy" id="80880"/>
    <lineage>
        <taxon>Bacteria</taxon>
        <taxon>Pseudomonadati</taxon>
        <taxon>Pseudomonadota</taxon>
        <taxon>Betaproteobacteria</taxon>
        <taxon>Burkholderiales</taxon>
        <taxon>Comamonadaceae</taxon>
        <taxon>Hylemonella</taxon>
    </lineage>
</organism>
<dbReference type="Gene3D" id="3.40.109.10">
    <property type="entry name" value="NADH Oxidase"/>
    <property type="match status" value="1"/>
</dbReference>
<feature type="domain" description="Nitroreductase" evidence="1">
    <location>
        <begin position="255"/>
        <end position="318"/>
    </location>
</feature>
<dbReference type="AlphaFoldDB" id="A0A4P6ULQ3"/>
<dbReference type="SUPFAM" id="SSF55469">
    <property type="entry name" value="FMN-dependent nitroreductase-like"/>
    <property type="match status" value="1"/>
</dbReference>
<sequence>MSGGLNPGQITRLVEAAALAPSPHNIQPARWRFTVDGRVELHEDTTRWLSVGDPTGRDNALALGAAWEGMALALSTQGLGLAEERLENLIWPSRSPARVRQVASARIVSGVRPDVLAEAVRRRQSFRGIFPVSGETEKSALRELGKGHYALIVDEPIHLAKIAMWHDSAAAHGMRNPRFAEELFRWMRFSADDQNWSRDGLSTDCMALSRFEAAAARLALRPRMVRLLCALSLEGLLVSEATKVHSAAGVVLLHEAEDRSWFDAGRAFYRFWLDLTRAGLCAVPMSALADSEQHTALLREAFPLPPGQRLVASLRAGKMPATRIPRSARLGAAELMLPPQA</sequence>
<dbReference type="EMBL" id="CP031395">
    <property type="protein sequence ID" value="QBK06093.1"/>
    <property type="molecule type" value="Genomic_DNA"/>
</dbReference>
<dbReference type="OrthoDB" id="272552at2"/>
<dbReference type="KEGG" id="hgr:DW355_16450"/>
<dbReference type="Pfam" id="PF00881">
    <property type="entry name" value="Nitroreductase"/>
    <property type="match status" value="1"/>
</dbReference>
<dbReference type="Proteomes" id="UP000292939">
    <property type="component" value="Chromosome"/>
</dbReference>
<dbReference type="RefSeq" id="WP_131281734.1">
    <property type="nucleotide sequence ID" value="NZ_CP031395.1"/>
</dbReference>
<proteinExistence type="predicted"/>
<accession>A0A4P6ULQ3</accession>
<evidence type="ECO:0000259" key="1">
    <source>
        <dbReference type="Pfam" id="PF00881"/>
    </source>
</evidence>
<evidence type="ECO:0000313" key="2">
    <source>
        <dbReference type="EMBL" id="QBK06093.1"/>
    </source>
</evidence>
<gene>
    <name evidence="2" type="ORF">DW355_16450</name>
</gene>
<dbReference type="InterPro" id="IPR000415">
    <property type="entry name" value="Nitroreductase-like"/>
</dbReference>
<dbReference type="InterPro" id="IPR029479">
    <property type="entry name" value="Nitroreductase"/>
</dbReference>
<dbReference type="GO" id="GO:0016491">
    <property type="term" value="F:oxidoreductase activity"/>
    <property type="evidence" value="ECO:0007669"/>
    <property type="project" value="InterPro"/>
</dbReference>
<protein>
    <recommendedName>
        <fullName evidence="1">Nitroreductase domain-containing protein</fullName>
    </recommendedName>
</protein>
<evidence type="ECO:0000313" key="3">
    <source>
        <dbReference type="Proteomes" id="UP000292939"/>
    </source>
</evidence>
<name>A0A4P6ULQ3_9BURK</name>